<accession>A0A2K9VEH9</accession>
<proteinExistence type="predicted"/>
<sequence>MLKKMKAHLITGAATLGVIAGAALIPAPASAVIVDEWDRIRLVNCTEADNNPVVLDRTNQYGNDEREHVNIIGNTSIPGWKCATWDYTVVADGGFGGLSTSIESFGPGKIYCAIYRNGVMVSESTDFGGSSGAYTYCI</sequence>
<gene>
    <name evidence="1" type="ORF">SEA_STEVEFRENCH_75</name>
</gene>
<dbReference type="Proteomes" id="UP000241128">
    <property type="component" value="Segment"/>
</dbReference>
<reference evidence="1 2" key="1">
    <citation type="submission" date="2018-01" db="EMBL/GenBank/DDBJ databases">
        <authorList>
            <person name="Brammer T.X."/>
            <person name="Firkus N.C."/>
            <person name="Haglund K.L."/>
            <person name="Heubel C."/>
            <person name="Johnson K."/>
            <person name="Lowery J.D."/>
            <person name="Neidermyer S.M."/>
            <person name="Richards M.A."/>
            <person name="Urick M.N."/>
            <person name="Bonilla J.A."/>
            <person name="Klyczek K."/>
            <person name="Garlena R.A."/>
            <person name="Russell D.A."/>
            <person name="Pope W.H."/>
            <person name="Jacobs-Sera D."/>
            <person name="Hendrix R.W."/>
            <person name="Hatfull G.F."/>
        </authorList>
    </citation>
    <scope>NUCLEOTIDE SEQUENCE [LARGE SCALE GENOMIC DNA]</scope>
</reference>
<protein>
    <submittedName>
        <fullName evidence="1">Uncharacterized protein</fullName>
    </submittedName>
</protein>
<organism evidence="1 2">
    <name type="scientific">Gordonia phage SteveFrench</name>
    <dbReference type="NCBI Taxonomy" id="2079281"/>
    <lineage>
        <taxon>Viruses</taxon>
        <taxon>Duplodnaviria</taxon>
        <taxon>Heunggongvirae</taxon>
        <taxon>Uroviricota</taxon>
        <taxon>Caudoviricetes</taxon>
        <taxon>Montyvirus</taxon>
        <taxon>Montyvirus stevefrench</taxon>
    </lineage>
</organism>
<keyword evidence="2" id="KW-1185">Reference proteome</keyword>
<evidence type="ECO:0000313" key="1">
    <source>
        <dbReference type="EMBL" id="AUV60677.1"/>
    </source>
</evidence>
<dbReference type="EMBL" id="MG770214">
    <property type="protein sequence ID" value="AUV60677.1"/>
    <property type="molecule type" value="Genomic_DNA"/>
</dbReference>
<evidence type="ECO:0000313" key="2">
    <source>
        <dbReference type="Proteomes" id="UP000241128"/>
    </source>
</evidence>
<name>A0A2K9VEH9_9CAUD</name>